<organism evidence="1 2">
    <name type="scientific">Caerostris extrusa</name>
    <name type="common">Bark spider</name>
    <name type="synonym">Caerostris bankana</name>
    <dbReference type="NCBI Taxonomy" id="172846"/>
    <lineage>
        <taxon>Eukaryota</taxon>
        <taxon>Metazoa</taxon>
        <taxon>Ecdysozoa</taxon>
        <taxon>Arthropoda</taxon>
        <taxon>Chelicerata</taxon>
        <taxon>Arachnida</taxon>
        <taxon>Araneae</taxon>
        <taxon>Araneomorphae</taxon>
        <taxon>Entelegynae</taxon>
        <taxon>Araneoidea</taxon>
        <taxon>Araneidae</taxon>
        <taxon>Caerostris</taxon>
    </lineage>
</organism>
<keyword evidence="2" id="KW-1185">Reference proteome</keyword>
<evidence type="ECO:0000313" key="1">
    <source>
        <dbReference type="EMBL" id="GIY95693.1"/>
    </source>
</evidence>
<reference evidence="1 2" key="1">
    <citation type="submission" date="2021-06" db="EMBL/GenBank/DDBJ databases">
        <title>Caerostris extrusa draft genome.</title>
        <authorList>
            <person name="Kono N."/>
            <person name="Arakawa K."/>
        </authorList>
    </citation>
    <scope>NUCLEOTIDE SEQUENCE [LARGE SCALE GENOMIC DNA]</scope>
</reference>
<dbReference type="EMBL" id="BPLR01017952">
    <property type="protein sequence ID" value="GIY95693.1"/>
    <property type="molecule type" value="Genomic_DNA"/>
</dbReference>
<name>A0AAV4XMT4_CAEEX</name>
<proteinExistence type="predicted"/>
<sequence length="132" mass="15564">MNQLQCRIPFNRKLNHSRPNELTFNYVRDYTATIRSHPLQKRETSHPLHILRDRAFKTEATSSCCELDRKAPFLRNADLLHKNVRVMSRELTFLTALFYTGVFAILDASVRVRQYCCWQQAVVSERKKLPLL</sequence>
<evidence type="ECO:0000313" key="2">
    <source>
        <dbReference type="Proteomes" id="UP001054945"/>
    </source>
</evidence>
<dbReference type="AlphaFoldDB" id="A0AAV4XMT4"/>
<dbReference type="Proteomes" id="UP001054945">
    <property type="component" value="Unassembled WGS sequence"/>
</dbReference>
<gene>
    <name evidence="1" type="ORF">CEXT_490791</name>
</gene>
<protein>
    <submittedName>
        <fullName evidence="1">Uncharacterized protein</fullName>
    </submittedName>
</protein>
<accession>A0AAV4XMT4</accession>
<comment type="caution">
    <text evidence="1">The sequence shown here is derived from an EMBL/GenBank/DDBJ whole genome shotgun (WGS) entry which is preliminary data.</text>
</comment>